<comment type="caution">
    <text evidence="14">The sequence shown here is derived from an EMBL/GenBank/DDBJ whole genome shotgun (WGS) entry which is preliminary data.</text>
</comment>
<evidence type="ECO:0000256" key="12">
    <source>
        <dbReference type="SAM" id="MobiDB-lite"/>
    </source>
</evidence>
<evidence type="ECO:0000256" key="3">
    <source>
        <dbReference type="ARBA" id="ARBA00012637"/>
    </source>
</evidence>
<keyword evidence="5" id="KW-0999">Mitochondrion inner membrane</keyword>
<keyword evidence="7" id="KW-0809">Transit peptide</keyword>
<dbReference type="InterPro" id="IPR054585">
    <property type="entry name" value="NDH2-like_C"/>
</dbReference>
<dbReference type="InterPro" id="IPR036188">
    <property type="entry name" value="FAD/NAD-bd_sf"/>
</dbReference>
<evidence type="ECO:0000256" key="4">
    <source>
        <dbReference type="ARBA" id="ARBA00022630"/>
    </source>
</evidence>
<evidence type="ECO:0000256" key="6">
    <source>
        <dbReference type="ARBA" id="ARBA00022827"/>
    </source>
</evidence>
<evidence type="ECO:0000259" key="13">
    <source>
        <dbReference type="PROSITE" id="PS50222"/>
    </source>
</evidence>
<dbReference type="InterPro" id="IPR002048">
    <property type="entry name" value="EF_hand_dom"/>
</dbReference>
<evidence type="ECO:0000256" key="9">
    <source>
        <dbReference type="ARBA" id="ARBA00023027"/>
    </source>
</evidence>
<comment type="subcellular location">
    <subcellularLocation>
        <location evidence="1">Mitochondrion inner membrane</location>
        <topology evidence="1">Peripheral membrane protein</topology>
    </subcellularLocation>
</comment>
<dbReference type="Proteomes" id="UP001491310">
    <property type="component" value="Unassembled WGS sequence"/>
</dbReference>
<evidence type="ECO:0000256" key="11">
    <source>
        <dbReference type="ARBA" id="ARBA00049010"/>
    </source>
</evidence>
<dbReference type="PANTHER" id="PTHR43706:SF47">
    <property type="entry name" value="EXTERNAL NADH-UBIQUINONE OXIDOREDUCTASE 1, MITOCHONDRIAL-RELATED"/>
    <property type="match status" value="1"/>
</dbReference>
<dbReference type="EC" id="1.6.5.9" evidence="3"/>
<keyword evidence="5" id="KW-0472">Membrane</keyword>
<proteinExistence type="inferred from homology"/>
<dbReference type="InterPro" id="IPR045024">
    <property type="entry name" value="NDH-2"/>
</dbReference>
<dbReference type="InterPro" id="IPR023753">
    <property type="entry name" value="FAD/NAD-binding_dom"/>
</dbReference>
<dbReference type="PROSITE" id="PS50222">
    <property type="entry name" value="EF_HAND_2"/>
    <property type="match status" value="1"/>
</dbReference>
<dbReference type="PROSITE" id="PS00018">
    <property type="entry name" value="EF_HAND_1"/>
    <property type="match status" value="1"/>
</dbReference>
<dbReference type="InterPro" id="IPR018247">
    <property type="entry name" value="EF_Hand_1_Ca_BS"/>
</dbReference>
<evidence type="ECO:0000256" key="7">
    <source>
        <dbReference type="ARBA" id="ARBA00022946"/>
    </source>
</evidence>
<feature type="domain" description="EF-hand" evidence="13">
    <location>
        <begin position="363"/>
        <end position="398"/>
    </location>
</feature>
<evidence type="ECO:0000256" key="1">
    <source>
        <dbReference type="ARBA" id="ARBA00004637"/>
    </source>
</evidence>
<organism evidence="14 15">
    <name type="scientific">Coccomyxa subellipsoidea</name>
    <dbReference type="NCBI Taxonomy" id="248742"/>
    <lineage>
        <taxon>Eukaryota</taxon>
        <taxon>Viridiplantae</taxon>
        <taxon>Chlorophyta</taxon>
        <taxon>core chlorophytes</taxon>
        <taxon>Trebouxiophyceae</taxon>
        <taxon>Trebouxiophyceae incertae sedis</taxon>
        <taxon>Coccomyxaceae</taxon>
        <taxon>Coccomyxa</taxon>
    </lineage>
</organism>
<keyword evidence="4" id="KW-0285">Flavoprotein</keyword>
<dbReference type="Pfam" id="PF07992">
    <property type="entry name" value="Pyr_redox_2"/>
    <property type="match status" value="1"/>
</dbReference>
<keyword evidence="5" id="KW-0496">Mitochondrion</keyword>
<keyword evidence="6" id="KW-0274">FAD</keyword>
<keyword evidence="9" id="KW-0520">NAD</keyword>
<evidence type="ECO:0000313" key="14">
    <source>
        <dbReference type="EMBL" id="KAK9914887.1"/>
    </source>
</evidence>
<protein>
    <recommendedName>
        <fullName evidence="3">NADH:ubiquinone reductase (non-electrogenic)</fullName>
        <ecNumber evidence="3">1.6.5.9</ecNumber>
    </recommendedName>
</protein>
<dbReference type="PRINTS" id="PR00368">
    <property type="entry name" value="FADPNR"/>
</dbReference>
<dbReference type="SUPFAM" id="SSF51905">
    <property type="entry name" value="FAD/NAD(P)-binding domain"/>
    <property type="match status" value="2"/>
</dbReference>
<comment type="similarity">
    <text evidence="2">Belongs to the NADH dehydrogenase family.</text>
</comment>
<keyword evidence="8" id="KW-0560">Oxidoreductase</keyword>
<keyword evidence="15" id="KW-1185">Reference proteome</keyword>
<evidence type="ECO:0000256" key="10">
    <source>
        <dbReference type="ARBA" id="ARBA00047599"/>
    </source>
</evidence>
<dbReference type="Gene3D" id="3.50.50.100">
    <property type="match status" value="2"/>
</dbReference>
<dbReference type="Pfam" id="PF22366">
    <property type="entry name" value="NDH2_C"/>
    <property type="match status" value="1"/>
</dbReference>
<reference evidence="14 15" key="1">
    <citation type="journal article" date="2024" name="Nat. Commun.">
        <title>Phylogenomics reveals the evolutionary origins of lichenization in chlorophyte algae.</title>
        <authorList>
            <person name="Puginier C."/>
            <person name="Libourel C."/>
            <person name="Otte J."/>
            <person name="Skaloud P."/>
            <person name="Haon M."/>
            <person name="Grisel S."/>
            <person name="Petersen M."/>
            <person name="Berrin J.G."/>
            <person name="Delaux P.M."/>
            <person name="Dal Grande F."/>
            <person name="Keller J."/>
        </authorList>
    </citation>
    <scope>NUCLEOTIDE SEQUENCE [LARGE SCALE GENOMIC DNA]</scope>
    <source>
        <strain evidence="14 15">SAG 216-7</strain>
    </source>
</reference>
<evidence type="ECO:0000313" key="15">
    <source>
        <dbReference type="Proteomes" id="UP001491310"/>
    </source>
</evidence>
<feature type="region of interest" description="Disordered" evidence="12">
    <location>
        <begin position="1"/>
        <end position="24"/>
    </location>
</feature>
<name>A0ABR2YSP9_9CHLO</name>
<accession>A0ABR2YSP9</accession>
<comment type="catalytic activity">
    <reaction evidence="11">
        <text>a ubiquinone + NADH + H(+) = a ubiquinol + NAD(+)</text>
        <dbReference type="Rhea" id="RHEA:23152"/>
        <dbReference type="Rhea" id="RHEA-COMP:9565"/>
        <dbReference type="Rhea" id="RHEA-COMP:9566"/>
        <dbReference type="ChEBI" id="CHEBI:15378"/>
        <dbReference type="ChEBI" id="CHEBI:16389"/>
        <dbReference type="ChEBI" id="CHEBI:17976"/>
        <dbReference type="ChEBI" id="CHEBI:57540"/>
        <dbReference type="ChEBI" id="CHEBI:57945"/>
    </reaction>
</comment>
<evidence type="ECO:0000256" key="5">
    <source>
        <dbReference type="ARBA" id="ARBA00022792"/>
    </source>
</evidence>
<dbReference type="EMBL" id="JALJOT010000005">
    <property type="protein sequence ID" value="KAK9914887.1"/>
    <property type="molecule type" value="Genomic_DNA"/>
</dbReference>
<evidence type="ECO:0000256" key="2">
    <source>
        <dbReference type="ARBA" id="ARBA00005272"/>
    </source>
</evidence>
<comment type="catalytic activity">
    <reaction evidence="10">
        <text>a quinone + NADH + H(+) = a quinol + NAD(+)</text>
        <dbReference type="Rhea" id="RHEA:46160"/>
        <dbReference type="ChEBI" id="CHEBI:15378"/>
        <dbReference type="ChEBI" id="CHEBI:24646"/>
        <dbReference type="ChEBI" id="CHEBI:57540"/>
        <dbReference type="ChEBI" id="CHEBI:57945"/>
        <dbReference type="ChEBI" id="CHEBI:132124"/>
        <dbReference type="EC" id="1.6.5.9"/>
    </reaction>
</comment>
<dbReference type="PANTHER" id="PTHR43706">
    <property type="entry name" value="NADH DEHYDROGENASE"/>
    <property type="match status" value="1"/>
</dbReference>
<evidence type="ECO:0000256" key="8">
    <source>
        <dbReference type="ARBA" id="ARBA00023002"/>
    </source>
</evidence>
<sequence>MLAALSTEEPQLVKESNNGATKPDGMPVYYGRGGKYSGKPRVVVLGSGWGAMSFIKSLSRRDSENLEVTIVSPRNYFLYTPLLPACATGTVEERSIIEPVRKVLGTKGTFFEAVCQEIDPVQKTIKACIPSDPEDSCFKVPYDILVLAVGSVNNTFGIKGVAEHTYFFKSIDDANNLRRKVSECFERASLPAVSQEERERLLSFVIVGGGPTGVEVAAELHDMVLDDLKRIYPTLVPLVRIRVIELQDHVLSTYDREISAYTASEFSREGIDLVLNSRVASVAANKVAVVNSQTNETSEIPFGACVWATGVAMHPLIKQLQERLPEGSQTHFRSIVTDQYLRVLGSEGSIYAIGDAATIQQEKALSHSEELFDQADVSKDGKLQLSEVRDILRRSSEEYSHFAEHARFLDGKYGGLRRWNSMVGKLVKKRTDGTPVSQLGEDTELDKDAFREIIGKIDQGLRALPATAQVAKQQGEYVAKLLSKGKGKPGQPITGFKGFRYGHKGSLAYVGRDKAVMDVPQVGPIFGYTAGVMWKGFETYSQISLRNILLVSSDWVRTKLFGRDISRV</sequence>
<gene>
    <name evidence="14" type="ORF">WJX75_001929</name>
</gene>